<evidence type="ECO:0000256" key="2">
    <source>
        <dbReference type="SAM" id="MobiDB-lite"/>
    </source>
</evidence>
<feature type="region of interest" description="Disordered" evidence="2">
    <location>
        <begin position="1"/>
        <end position="32"/>
    </location>
</feature>
<name>A0A2T6C9X1_9RHOB</name>
<feature type="transmembrane region" description="Helical" evidence="3">
    <location>
        <begin position="159"/>
        <end position="179"/>
    </location>
</feature>
<evidence type="ECO:0000256" key="3">
    <source>
        <dbReference type="SAM" id="Phobius"/>
    </source>
</evidence>
<feature type="transmembrane region" description="Helical" evidence="3">
    <location>
        <begin position="199"/>
        <end position="217"/>
    </location>
</feature>
<dbReference type="PRINTS" id="PR00950">
    <property type="entry name" value="TYPE3IMSPROT"/>
</dbReference>
<dbReference type="InterPro" id="IPR006135">
    <property type="entry name" value="T3SS_substrate_exporter"/>
</dbReference>
<keyword evidence="3" id="KW-1133">Transmembrane helix</keyword>
<protein>
    <submittedName>
        <fullName evidence="4">Flagellar biosynthetic protein FlhB</fullName>
    </submittedName>
</protein>
<feature type="transmembrane region" description="Helical" evidence="3">
    <location>
        <begin position="34"/>
        <end position="53"/>
    </location>
</feature>
<keyword evidence="4" id="KW-0966">Cell projection</keyword>
<proteinExistence type="inferred from homology"/>
<dbReference type="EMBL" id="QBKU01000014">
    <property type="protein sequence ID" value="PTX65122.1"/>
    <property type="molecule type" value="Genomic_DNA"/>
</dbReference>
<keyword evidence="4" id="KW-0969">Cilium</keyword>
<dbReference type="Proteomes" id="UP000244092">
    <property type="component" value="Unassembled WGS sequence"/>
</dbReference>
<keyword evidence="4" id="KW-0282">Flagellum</keyword>
<dbReference type="Pfam" id="PF01312">
    <property type="entry name" value="Bac_export_2"/>
    <property type="match status" value="1"/>
</dbReference>
<keyword evidence="3" id="KW-0812">Transmembrane</keyword>
<reference evidence="4 5" key="1">
    <citation type="submission" date="2018-04" db="EMBL/GenBank/DDBJ databases">
        <title>Genomic Encyclopedia of Archaeal and Bacterial Type Strains, Phase II (KMG-II): from individual species to whole genera.</title>
        <authorList>
            <person name="Goeker M."/>
        </authorList>
    </citation>
    <scope>NUCLEOTIDE SEQUENCE [LARGE SCALE GENOMIC DNA]</scope>
    <source>
        <strain evidence="4 5">DSM 12244</strain>
    </source>
</reference>
<dbReference type="OrthoDB" id="9807950at2"/>
<dbReference type="AlphaFoldDB" id="A0A2T6C9X1"/>
<dbReference type="PANTHER" id="PTHR30531">
    <property type="entry name" value="FLAGELLAR BIOSYNTHETIC PROTEIN FLHB"/>
    <property type="match status" value="1"/>
</dbReference>
<evidence type="ECO:0000313" key="4">
    <source>
        <dbReference type="EMBL" id="PTX65122.1"/>
    </source>
</evidence>
<dbReference type="GO" id="GO:0005886">
    <property type="term" value="C:plasma membrane"/>
    <property type="evidence" value="ECO:0007669"/>
    <property type="project" value="TreeGrafter"/>
</dbReference>
<keyword evidence="3" id="KW-0472">Membrane</keyword>
<feature type="compositionally biased region" description="Basic and acidic residues" evidence="2">
    <location>
        <begin position="7"/>
        <end position="27"/>
    </location>
</feature>
<feature type="transmembrane region" description="Helical" evidence="3">
    <location>
        <begin position="91"/>
        <end position="116"/>
    </location>
</feature>
<dbReference type="InterPro" id="IPR029025">
    <property type="entry name" value="T3SS_substrate_exporter_C"/>
</dbReference>
<dbReference type="GO" id="GO:0009306">
    <property type="term" value="P:protein secretion"/>
    <property type="evidence" value="ECO:0007669"/>
    <property type="project" value="InterPro"/>
</dbReference>
<dbReference type="RefSeq" id="WP_025048531.1">
    <property type="nucleotide sequence ID" value="NZ_QBKU01000014.1"/>
</dbReference>
<evidence type="ECO:0000313" key="5">
    <source>
        <dbReference type="Proteomes" id="UP000244092"/>
    </source>
</evidence>
<dbReference type="SUPFAM" id="SSF160544">
    <property type="entry name" value="EscU C-terminal domain-like"/>
    <property type="match status" value="1"/>
</dbReference>
<feature type="compositionally biased region" description="Basic and acidic residues" evidence="2">
    <location>
        <begin position="231"/>
        <end position="248"/>
    </location>
</feature>
<evidence type="ECO:0000256" key="1">
    <source>
        <dbReference type="ARBA" id="ARBA00010690"/>
    </source>
</evidence>
<gene>
    <name evidence="4" type="ORF">C8N31_11440</name>
</gene>
<dbReference type="Gene3D" id="3.40.1690.10">
    <property type="entry name" value="secretion proteins EscU"/>
    <property type="match status" value="1"/>
</dbReference>
<comment type="caution">
    <text evidence="4">The sequence shown here is derived from an EMBL/GenBank/DDBJ whole genome shotgun (WGS) entry which is preliminary data.</text>
</comment>
<accession>A0A2T6C9X1</accession>
<organism evidence="4 5">
    <name type="scientific">Sulfitobacter mediterraneus</name>
    <dbReference type="NCBI Taxonomy" id="83219"/>
    <lineage>
        <taxon>Bacteria</taxon>
        <taxon>Pseudomonadati</taxon>
        <taxon>Pseudomonadota</taxon>
        <taxon>Alphaproteobacteria</taxon>
        <taxon>Rhodobacterales</taxon>
        <taxon>Roseobacteraceae</taxon>
        <taxon>Sulfitobacter</taxon>
    </lineage>
</organism>
<dbReference type="PANTHER" id="PTHR30531:SF12">
    <property type="entry name" value="FLAGELLAR BIOSYNTHETIC PROTEIN FLHB"/>
    <property type="match status" value="1"/>
</dbReference>
<feature type="region of interest" description="Disordered" evidence="2">
    <location>
        <begin position="231"/>
        <end position="254"/>
    </location>
</feature>
<comment type="similarity">
    <text evidence="1">Belongs to the type III secretion exporter family.</text>
</comment>
<sequence>MAENNDSTEKTLEPTEKRLQDARRKGDVPSSKETGNMVAVIALLGITALVLPFQTPKVVGALTALIEQASSLTVATGDPGLTRLGQIMGDFFLTLAIAVAPLFGILLVGGLIGAAIQGETVIAFDRIQPKLSKISPREGFKRLFSANSFVEFLKSIIKVFAVGAMAIWITNQAVRAIWMTSGFIPEFLPGYLVNAAGKLLLAAAIFLVPLAIADILWRRFDWRRKQRMSQKELRDEIKESEGSPEIRGKRARRRRELSQQRTIAVVPIADVILANPTHFAVALKYDPITDVAPICIAKGADHLAHRIREVAFENEIPVVENKPLARLLYDTVEIDQPVPVEHWEIVAEIISFVFDRKNNKPHKIPDGSTLQTSLN</sequence>